<dbReference type="InterPro" id="IPR050953">
    <property type="entry name" value="N4_N6_ade-DNA_methylase"/>
</dbReference>
<dbReference type="InterPro" id="IPR002052">
    <property type="entry name" value="DNA_methylase_N6_adenine_CS"/>
</dbReference>
<dbReference type="EC" id="2.1.1.72" evidence="1"/>
<evidence type="ECO:0000259" key="8">
    <source>
        <dbReference type="Pfam" id="PF07669"/>
    </source>
</evidence>
<dbReference type="PROSITE" id="PS00092">
    <property type="entry name" value="N6_MTASE"/>
    <property type="match status" value="1"/>
</dbReference>
<dbReference type="AlphaFoldDB" id="A0AAW6RPZ5"/>
<evidence type="ECO:0000256" key="3">
    <source>
        <dbReference type="ARBA" id="ARBA00022679"/>
    </source>
</evidence>
<evidence type="ECO:0000256" key="4">
    <source>
        <dbReference type="ARBA" id="ARBA00022691"/>
    </source>
</evidence>
<dbReference type="GO" id="GO:0009307">
    <property type="term" value="P:DNA restriction-modification system"/>
    <property type="evidence" value="ECO:0007669"/>
    <property type="project" value="UniProtKB-KW"/>
</dbReference>
<organism evidence="9 10">
    <name type="scientific">Ottowia cancrivicina</name>
    <dbReference type="NCBI Taxonomy" id="3040346"/>
    <lineage>
        <taxon>Bacteria</taxon>
        <taxon>Pseudomonadati</taxon>
        <taxon>Pseudomonadota</taxon>
        <taxon>Betaproteobacteria</taxon>
        <taxon>Burkholderiales</taxon>
        <taxon>Comamonadaceae</taxon>
        <taxon>Ottowia</taxon>
    </lineage>
</organism>
<keyword evidence="2 9" id="KW-0489">Methyltransferase</keyword>
<proteinExistence type="predicted"/>
<keyword evidence="10" id="KW-1185">Reference proteome</keyword>
<dbReference type="PANTHER" id="PTHR33841">
    <property type="entry name" value="DNA METHYLTRANSFERASE YEEA-RELATED"/>
    <property type="match status" value="1"/>
</dbReference>
<evidence type="ECO:0000256" key="2">
    <source>
        <dbReference type="ARBA" id="ARBA00022603"/>
    </source>
</evidence>
<dbReference type="GO" id="GO:0032259">
    <property type="term" value="P:methylation"/>
    <property type="evidence" value="ECO:0007669"/>
    <property type="project" value="UniProtKB-KW"/>
</dbReference>
<dbReference type="PANTHER" id="PTHR33841:SF6">
    <property type="entry name" value="TYPE II METHYLTRANSFERASE M.HINDII"/>
    <property type="match status" value="1"/>
</dbReference>
<keyword evidence="6" id="KW-0238">DNA-binding</keyword>
<comment type="catalytic activity">
    <reaction evidence="7">
        <text>a 2'-deoxyadenosine in DNA + S-adenosyl-L-methionine = an N(6)-methyl-2'-deoxyadenosine in DNA + S-adenosyl-L-homocysteine + H(+)</text>
        <dbReference type="Rhea" id="RHEA:15197"/>
        <dbReference type="Rhea" id="RHEA-COMP:12418"/>
        <dbReference type="Rhea" id="RHEA-COMP:12419"/>
        <dbReference type="ChEBI" id="CHEBI:15378"/>
        <dbReference type="ChEBI" id="CHEBI:57856"/>
        <dbReference type="ChEBI" id="CHEBI:59789"/>
        <dbReference type="ChEBI" id="CHEBI:90615"/>
        <dbReference type="ChEBI" id="CHEBI:90616"/>
        <dbReference type="EC" id="2.1.1.72"/>
    </reaction>
</comment>
<evidence type="ECO:0000256" key="5">
    <source>
        <dbReference type="ARBA" id="ARBA00022747"/>
    </source>
</evidence>
<sequence length="522" mass="60754">MNRDENSSQHQIARGQYFTPRYIADYMVGMLESSRESLILEPSSGEGVFIDALQAQGFNRIMAYEIDRSLIKHSCVKNESFVSVQPNFQFDAIIGNPPYVRWKNMLPESKVELNDNPIWRANFNGLCDYFYIFILKSIKLLRHGGELVFICPDYWISTKHATNLRKFMLKNGCFSNIIRFHETAIFDGVNSSFMIFRYIKGGCLEHIDVIQFPKKRNLKKDTSSLNEILGHAEKFSLPQFLIDSAWTVANKHSLHQVSLLEKICSRNDENLVADRYPTVGDVCDIGNGMVSGLDKAFQTQLNDQYTSEEIFSSINVAKAKHLEPYRITRLTDYIFIRGTYSENELKIRFPNFYKSLLPYRIQLDRRYNYNRNLPYWEWAFPRNYQMFRSASKRILVPCKERITNKDHFRFAIAESGIYPTQDVTALFKKQHTQESLEYIAAYLNHPAVFHWVRHKGVIKGGIVEFSEKPLSSIPFRKINWNIPDEVQAHHAITCGVNNYMQTGDKFYLNHLEALFAKLGIEK</sequence>
<comment type="caution">
    <text evidence="9">The sequence shown here is derived from an EMBL/GenBank/DDBJ whole genome shotgun (WGS) entry which is preliminary data.</text>
</comment>
<accession>A0AAW6RPZ5</accession>
<dbReference type="GO" id="GO:0003677">
    <property type="term" value="F:DNA binding"/>
    <property type="evidence" value="ECO:0007669"/>
    <property type="project" value="UniProtKB-KW"/>
</dbReference>
<evidence type="ECO:0000256" key="6">
    <source>
        <dbReference type="ARBA" id="ARBA00023125"/>
    </source>
</evidence>
<dbReference type="RefSeq" id="WP_279525270.1">
    <property type="nucleotide sequence ID" value="NZ_JARVII010000052.1"/>
</dbReference>
<evidence type="ECO:0000256" key="1">
    <source>
        <dbReference type="ARBA" id="ARBA00011900"/>
    </source>
</evidence>
<evidence type="ECO:0000313" key="10">
    <source>
        <dbReference type="Proteomes" id="UP001237156"/>
    </source>
</evidence>
<evidence type="ECO:0000313" key="9">
    <source>
        <dbReference type="EMBL" id="MDG9700578.1"/>
    </source>
</evidence>
<keyword evidence="3" id="KW-0808">Transferase</keyword>
<dbReference type="PRINTS" id="PR00507">
    <property type="entry name" value="N12N6MTFRASE"/>
</dbReference>
<keyword evidence="5" id="KW-0680">Restriction system</keyword>
<gene>
    <name evidence="9" type="ORF">QB898_12870</name>
</gene>
<dbReference type="Gene3D" id="3.40.50.150">
    <property type="entry name" value="Vaccinia Virus protein VP39"/>
    <property type="match status" value="1"/>
</dbReference>
<dbReference type="InterPro" id="IPR011639">
    <property type="entry name" value="MethylTrfase_TaqI-like_dom"/>
</dbReference>
<evidence type="ECO:0000256" key="7">
    <source>
        <dbReference type="ARBA" id="ARBA00047942"/>
    </source>
</evidence>
<protein>
    <recommendedName>
        <fullName evidence="1">site-specific DNA-methyltransferase (adenine-specific)</fullName>
        <ecNumber evidence="1">2.1.1.72</ecNumber>
    </recommendedName>
</protein>
<dbReference type="Proteomes" id="UP001237156">
    <property type="component" value="Unassembled WGS sequence"/>
</dbReference>
<feature type="domain" description="Type II methyltransferase M.TaqI-like" evidence="8">
    <location>
        <begin position="77"/>
        <end position="186"/>
    </location>
</feature>
<reference evidence="9 10" key="1">
    <citation type="submission" date="2023-04" db="EMBL/GenBank/DDBJ databases">
        <title>Ottowia paracancer sp. nov., isolated from human stomach.</title>
        <authorList>
            <person name="Song Y."/>
        </authorList>
    </citation>
    <scope>NUCLEOTIDE SEQUENCE [LARGE SCALE GENOMIC DNA]</scope>
    <source>
        <strain evidence="9 10">10c7w1</strain>
    </source>
</reference>
<dbReference type="Pfam" id="PF07669">
    <property type="entry name" value="Eco57I"/>
    <property type="match status" value="1"/>
</dbReference>
<dbReference type="SUPFAM" id="SSF53335">
    <property type="entry name" value="S-adenosyl-L-methionine-dependent methyltransferases"/>
    <property type="match status" value="1"/>
</dbReference>
<dbReference type="EMBL" id="JARVII010000052">
    <property type="protein sequence ID" value="MDG9700578.1"/>
    <property type="molecule type" value="Genomic_DNA"/>
</dbReference>
<name>A0AAW6RPZ5_9BURK</name>
<dbReference type="InterPro" id="IPR029063">
    <property type="entry name" value="SAM-dependent_MTases_sf"/>
</dbReference>
<dbReference type="GO" id="GO:0009007">
    <property type="term" value="F:site-specific DNA-methyltransferase (adenine-specific) activity"/>
    <property type="evidence" value="ECO:0007669"/>
    <property type="project" value="UniProtKB-EC"/>
</dbReference>
<keyword evidence="4" id="KW-0949">S-adenosyl-L-methionine</keyword>